<feature type="repeat" description="PPR" evidence="3">
    <location>
        <begin position="245"/>
        <end position="279"/>
    </location>
</feature>
<dbReference type="Pfam" id="PF20431">
    <property type="entry name" value="E_motif"/>
    <property type="match status" value="1"/>
</dbReference>
<dbReference type="Proteomes" id="UP000235145">
    <property type="component" value="Unassembled WGS sequence"/>
</dbReference>
<dbReference type="GO" id="GO:0008270">
    <property type="term" value="F:zinc ion binding"/>
    <property type="evidence" value="ECO:0007669"/>
    <property type="project" value="InterPro"/>
</dbReference>
<reference evidence="5 6" key="1">
    <citation type="journal article" date="2017" name="Nat. Commun.">
        <title>Genome assembly with in vitro proximity ligation data and whole-genome triplication in lettuce.</title>
        <authorList>
            <person name="Reyes-Chin-Wo S."/>
            <person name="Wang Z."/>
            <person name="Yang X."/>
            <person name="Kozik A."/>
            <person name="Arikit S."/>
            <person name="Song C."/>
            <person name="Xia L."/>
            <person name="Froenicke L."/>
            <person name="Lavelle D.O."/>
            <person name="Truco M.J."/>
            <person name="Xia R."/>
            <person name="Zhu S."/>
            <person name="Xu C."/>
            <person name="Xu H."/>
            <person name="Xu X."/>
            <person name="Cox K."/>
            <person name="Korf I."/>
            <person name="Meyers B.C."/>
            <person name="Michelmore R.W."/>
        </authorList>
    </citation>
    <scope>NUCLEOTIDE SEQUENCE [LARGE SCALE GENOMIC DNA]</scope>
    <source>
        <strain evidence="6">cv. Salinas</strain>
        <tissue evidence="5">Seedlings</tissue>
    </source>
</reference>
<dbReference type="Gene3D" id="1.25.40.10">
    <property type="entry name" value="Tetratricopeptide repeat domain"/>
    <property type="match status" value="3"/>
</dbReference>
<dbReference type="Pfam" id="PF01535">
    <property type="entry name" value="PPR"/>
    <property type="match status" value="4"/>
</dbReference>
<evidence type="ECO:0000313" key="5">
    <source>
        <dbReference type="EMBL" id="KAJ0222503.1"/>
    </source>
</evidence>
<feature type="repeat" description="PPR" evidence="3">
    <location>
        <begin position="346"/>
        <end position="380"/>
    </location>
</feature>
<dbReference type="PANTHER" id="PTHR47926">
    <property type="entry name" value="PENTATRICOPEPTIDE REPEAT-CONTAINING PROTEIN"/>
    <property type="match status" value="1"/>
</dbReference>
<protein>
    <recommendedName>
        <fullName evidence="4">DYW domain-containing protein</fullName>
    </recommendedName>
</protein>
<sequence length="652" mass="74026">MVNRSNILQTWTPVSEKWEMLSSTRCPCFHLINSIFSSNSNFKALRHIIRSQTRCLHNQSDPQSLSNAFYNHHNFQSQHNPSSLLSSVIRSITLCASIPICRLIHSRVVKCLNYNDGFIGDRLVSLYARLGSIKDAHHLFDEIPNKDLVSWNSIISVFCQKGEVSLSLNAFYRMRHEYEMNPNEITLISLIPACEILEGSYLHGFAVKNGLLSETKVLNSLINMYGKIGHLNMASKLFDTIKSPNLVSWNSIINVHIQSGLMEDSISYFNSMRRVSIYPDQATIVTILHGCADIGVGKLVDAFHGNILRSGLDKNIPILTTLLTVYAKSGRLSDSYELFKQMKNPDTIAWTAMLAGYAIHGYGKQAIEHFNHMIQKGLKPDHVTFTHLLSACSHSGLVNEGQHFFNIMSSVYGIEPRLDHYSCMVDLFGRSGRLKDARVLIDCMPMEPNSGVWGALLNGCKVYNNIELGEETARKLFTLSPLDSRNYIMLSSMYSRAGRWGDFSKVRGLMKSKNLVRTAGCSFIEHEHKVYRFVVSDKSHMDFMRIYNKLDEVMGKIREVGYTLNKEFVLHDVEEVKDDMVGEHSEKLAIAFGLLVCNEKMPIVIMKNLRICGDCHNMAKFVSLVEKREIIIRDTKRFHHFAHGLCSCGDYW</sequence>
<name>A0A9R1WHY8_LACSA</name>
<gene>
    <name evidence="5" type="ORF">LSAT_V11C200053050</name>
</gene>
<dbReference type="Pfam" id="PF14432">
    <property type="entry name" value="DYW_deaminase"/>
    <property type="match status" value="1"/>
</dbReference>
<dbReference type="AlphaFoldDB" id="A0A9R1WHY8"/>
<dbReference type="InterPro" id="IPR046848">
    <property type="entry name" value="E_motif"/>
</dbReference>
<dbReference type="InterPro" id="IPR002885">
    <property type="entry name" value="PPR_rpt"/>
</dbReference>
<evidence type="ECO:0000256" key="2">
    <source>
        <dbReference type="ARBA" id="ARBA00022737"/>
    </source>
</evidence>
<dbReference type="FunFam" id="1.25.40.10:FF:000475">
    <property type="entry name" value="Pentatricopeptide repeat-containing protein At5g40410, mitochondrial"/>
    <property type="match status" value="1"/>
</dbReference>
<comment type="similarity">
    <text evidence="1">Belongs to the PPR family. PCMP-H subfamily.</text>
</comment>
<comment type="caution">
    <text evidence="5">The sequence shown here is derived from an EMBL/GenBank/DDBJ whole genome shotgun (WGS) entry which is preliminary data.</text>
</comment>
<evidence type="ECO:0000256" key="1">
    <source>
        <dbReference type="ARBA" id="ARBA00006643"/>
    </source>
</evidence>
<dbReference type="PROSITE" id="PS51375">
    <property type="entry name" value="PPR"/>
    <property type="match status" value="3"/>
</dbReference>
<organism evidence="5 6">
    <name type="scientific">Lactuca sativa</name>
    <name type="common">Garden lettuce</name>
    <dbReference type="NCBI Taxonomy" id="4236"/>
    <lineage>
        <taxon>Eukaryota</taxon>
        <taxon>Viridiplantae</taxon>
        <taxon>Streptophyta</taxon>
        <taxon>Embryophyta</taxon>
        <taxon>Tracheophyta</taxon>
        <taxon>Spermatophyta</taxon>
        <taxon>Magnoliopsida</taxon>
        <taxon>eudicotyledons</taxon>
        <taxon>Gunneridae</taxon>
        <taxon>Pentapetalae</taxon>
        <taxon>asterids</taxon>
        <taxon>campanulids</taxon>
        <taxon>Asterales</taxon>
        <taxon>Asteraceae</taxon>
        <taxon>Cichorioideae</taxon>
        <taxon>Cichorieae</taxon>
        <taxon>Lactucinae</taxon>
        <taxon>Lactuca</taxon>
    </lineage>
</organism>
<dbReference type="FunFam" id="1.25.40.10:FF:000407">
    <property type="entry name" value="Putative pentatricopeptide repeat-containing protein"/>
    <property type="match status" value="1"/>
</dbReference>
<evidence type="ECO:0000259" key="4">
    <source>
        <dbReference type="Pfam" id="PF14432"/>
    </source>
</evidence>
<dbReference type="GO" id="GO:0003723">
    <property type="term" value="F:RNA binding"/>
    <property type="evidence" value="ECO:0007669"/>
    <property type="project" value="InterPro"/>
</dbReference>
<accession>A0A9R1WHY8</accession>
<feature type="repeat" description="PPR" evidence="3">
    <location>
        <begin position="147"/>
        <end position="177"/>
    </location>
</feature>
<proteinExistence type="inferred from homology"/>
<keyword evidence="6" id="KW-1185">Reference proteome</keyword>
<dbReference type="GO" id="GO:0009451">
    <property type="term" value="P:RNA modification"/>
    <property type="evidence" value="ECO:0007669"/>
    <property type="project" value="InterPro"/>
</dbReference>
<dbReference type="EMBL" id="NBSK02000002">
    <property type="protein sequence ID" value="KAJ0222503.1"/>
    <property type="molecule type" value="Genomic_DNA"/>
</dbReference>
<dbReference type="InterPro" id="IPR032867">
    <property type="entry name" value="DYW_dom"/>
</dbReference>
<evidence type="ECO:0000256" key="3">
    <source>
        <dbReference type="PROSITE-ProRule" id="PRU00708"/>
    </source>
</evidence>
<dbReference type="InterPro" id="IPR046960">
    <property type="entry name" value="PPR_At4g14850-like_plant"/>
</dbReference>
<feature type="domain" description="DYW" evidence="4">
    <location>
        <begin position="561"/>
        <end position="652"/>
    </location>
</feature>
<dbReference type="PANTHER" id="PTHR47926:SF533">
    <property type="entry name" value="DYW DOMAIN-CONTAINING PROTEIN"/>
    <property type="match status" value="1"/>
</dbReference>
<keyword evidence="2" id="KW-0677">Repeat</keyword>
<dbReference type="Pfam" id="PF13041">
    <property type="entry name" value="PPR_2"/>
    <property type="match status" value="2"/>
</dbReference>
<dbReference type="NCBIfam" id="TIGR00756">
    <property type="entry name" value="PPR"/>
    <property type="match status" value="2"/>
</dbReference>
<dbReference type="InterPro" id="IPR011990">
    <property type="entry name" value="TPR-like_helical_dom_sf"/>
</dbReference>
<evidence type="ECO:0000313" key="6">
    <source>
        <dbReference type="Proteomes" id="UP000235145"/>
    </source>
</evidence>